<dbReference type="Pfam" id="PF14329">
    <property type="entry name" value="DUF4386"/>
    <property type="match status" value="1"/>
</dbReference>
<gene>
    <name evidence="2" type="ORF">ISP13_06895</name>
</gene>
<keyword evidence="3" id="KW-1185">Reference proteome</keyword>
<feature type="transmembrane region" description="Helical" evidence="1">
    <location>
        <begin position="76"/>
        <end position="101"/>
    </location>
</feature>
<feature type="transmembrane region" description="Helical" evidence="1">
    <location>
        <begin position="129"/>
        <end position="151"/>
    </location>
</feature>
<evidence type="ECO:0000256" key="1">
    <source>
        <dbReference type="SAM" id="Phobius"/>
    </source>
</evidence>
<dbReference type="InterPro" id="IPR025495">
    <property type="entry name" value="DUF4386"/>
</dbReference>
<keyword evidence="1" id="KW-0472">Membrane</keyword>
<keyword evidence="1" id="KW-1133">Transmembrane helix</keyword>
<protein>
    <submittedName>
        <fullName evidence="2">DUF4386 domain-containing protein</fullName>
    </submittedName>
</protein>
<sequence length="230" mass="25081">MAGVLMLVSMLAGIFGEMYVPSKLIVSSDATATAGNIASFHMLFRLGFASYLVEALCDVGLTLIFYVLLKPVQKNIALLAVLFGIISTALYGVAELFYIAAPLVLANHDYLKVFSPDQLNALALLSLQLYAYGAEIFMVFYGTAAVLRGYLIFRSGYLPRTLGVLWVLAGFGFIAKNFLLVLGPSYASDLLLLPMLIAGLSLMTWLLVKGVDVARWEERKELTLGFEKAT</sequence>
<feature type="transmembrane region" description="Helical" evidence="1">
    <location>
        <begin position="190"/>
        <end position="208"/>
    </location>
</feature>
<feature type="transmembrane region" description="Helical" evidence="1">
    <location>
        <begin position="48"/>
        <end position="69"/>
    </location>
</feature>
<reference evidence="2 3" key="1">
    <citation type="submission" date="2020-10" db="EMBL/GenBank/DDBJ databases">
        <title>Phylogeny of dyella-like bacteria.</title>
        <authorList>
            <person name="Fu J."/>
        </authorList>
    </citation>
    <scope>NUCLEOTIDE SEQUENCE [LARGE SCALE GENOMIC DNA]</scope>
    <source>
        <strain evidence="2 3">DHOB07</strain>
    </source>
</reference>
<evidence type="ECO:0000313" key="3">
    <source>
        <dbReference type="Proteomes" id="UP001620405"/>
    </source>
</evidence>
<accession>A0ABW8IUP7</accession>
<feature type="transmembrane region" description="Helical" evidence="1">
    <location>
        <begin position="163"/>
        <end position="184"/>
    </location>
</feature>
<evidence type="ECO:0000313" key="2">
    <source>
        <dbReference type="EMBL" id="MFK2873258.1"/>
    </source>
</evidence>
<dbReference type="RefSeq" id="WP_284397846.1">
    <property type="nucleotide sequence ID" value="NZ_BSNQ01000003.1"/>
</dbReference>
<proteinExistence type="predicted"/>
<name>A0ABW8IUP7_9GAMM</name>
<organism evidence="2 3">
    <name type="scientific">Dyella lipolytica</name>
    <dbReference type="NCBI Taxonomy" id="1867835"/>
    <lineage>
        <taxon>Bacteria</taxon>
        <taxon>Pseudomonadati</taxon>
        <taxon>Pseudomonadota</taxon>
        <taxon>Gammaproteobacteria</taxon>
        <taxon>Lysobacterales</taxon>
        <taxon>Rhodanobacteraceae</taxon>
        <taxon>Dyella</taxon>
    </lineage>
</organism>
<dbReference type="Proteomes" id="UP001620405">
    <property type="component" value="Unassembled WGS sequence"/>
</dbReference>
<dbReference type="EMBL" id="JADIKG010000011">
    <property type="protein sequence ID" value="MFK2873258.1"/>
    <property type="molecule type" value="Genomic_DNA"/>
</dbReference>
<keyword evidence="1" id="KW-0812">Transmembrane</keyword>
<comment type="caution">
    <text evidence="2">The sequence shown here is derived from an EMBL/GenBank/DDBJ whole genome shotgun (WGS) entry which is preliminary data.</text>
</comment>